<dbReference type="Pfam" id="PF13250">
    <property type="entry name" value="SNIPE"/>
    <property type="match status" value="1"/>
</dbReference>
<gene>
    <name evidence="4" type="ORF">HNR67_004253</name>
</gene>
<name>A0A7W7CBP4_9PSEU</name>
<evidence type="ECO:0000256" key="2">
    <source>
        <dbReference type="SAM" id="MobiDB-lite"/>
    </source>
</evidence>
<keyword evidence="1" id="KW-0175">Coiled coil</keyword>
<evidence type="ECO:0000256" key="1">
    <source>
        <dbReference type="SAM" id="Coils"/>
    </source>
</evidence>
<dbReference type="RefSeq" id="WP_185004001.1">
    <property type="nucleotide sequence ID" value="NZ_BAAAUI010000041.1"/>
</dbReference>
<evidence type="ECO:0000313" key="4">
    <source>
        <dbReference type="EMBL" id="MBB4678135.1"/>
    </source>
</evidence>
<sequence>MALFGNKDNAEIAGLQQQLAAAHGMIGELRGWVGQLRGAETAALEAELRGLRTAVTEAKREYADLATARQQAHDEALRWRARLVETRELALLQEVGVYEYAHPLDDAVAYKDAIGELKQRIKAAARGDAVTCQVDWAVNGSVKEGQRLGRDMAKLMLRAYNAEADNAVRVVKPHTRESVLKRLSTTRETIGKLGVLMRIAISADYHRLRLKEIELTSDYLARVEVEREQARAERERLREEAKVMKDIERERARLAKERSHYASVVARLEAKGDLDGLARAREQLASVDDAIAGVEQRAANVRTGYVYVISNVGAFGPDVVKIGLTRRLDPMDRVRELGDASVPFRFDVHALFFAEDAVALETELHQRLSHRRVNLVNPRREFFYATPAEVRDLLTAMGDKHILEYTDTAEAVEWRASDPARRQASGPARTDVGADGDLSSDGGE</sequence>
<organism evidence="4 5">
    <name type="scientific">Crossiella cryophila</name>
    <dbReference type="NCBI Taxonomy" id="43355"/>
    <lineage>
        <taxon>Bacteria</taxon>
        <taxon>Bacillati</taxon>
        <taxon>Actinomycetota</taxon>
        <taxon>Actinomycetes</taxon>
        <taxon>Pseudonocardiales</taxon>
        <taxon>Pseudonocardiaceae</taxon>
        <taxon>Crossiella</taxon>
    </lineage>
</organism>
<accession>A0A7W7CBP4</accession>
<reference evidence="4 5" key="1">
    <citation type="submission" date="2020-08" db="EMBL/GenBank/DDBJ databases">
        <title>Sequencing the genomes of 1000 actinobacteria strains.</title>
        <authorList>
            <person name="Klenk H.-P."/>
        </authorList>
    </citation>
    <scope>NUCLEOTIDE SEQUENCE [LARGE SCALE GENOMIC DNA]</scope>
    <source>
        <strain evidence="4 5">DSM 44230</strain>
    </source>
</reference>
<comment type="caution">
    <text evidence="4">The sequence shown here is derived from an EMBL/GenBank/DDBJ whole genome shotgun (WGS) entry which is preliminary data.</text>
</comment>
<dbReference type="InterPro" id="IPR025280">
    <property type="entry name" value="SNIPE"/>
</dbReference>
<feature type="domain" description="Bacteriophage T5 Orf172 DNA-binding" evidence="3">
    <location>
        <begin position="314"/>
        <end position="397"/>
    </location>
</feature>
<feature type="coiled-coil region" evidence="1">
    <location>
        <begin position="220"/>
        <end position="297"/>
    </location>
</feature>
<dbReference type="Proteomes" id="UP000533598">
    <property type="component" value="Unassembled WGS sequence"/>
</dbReference>
<dbReference type="SMART" id="SM00974">
    <property type="entry name" value="T5orf172"/>
    <property type="match status" value="1"/>
</dbReference>
<evidence type="ECO:0000313" key="5">
    <source>
        <dbReference type="Proteomes" id="UP000533598"/>
    </source>
</evidence>
<keyword evidence="5" id="KW-1185">Reference proteome</keyword>
<proteinExistence type="predicted"/>
<dbReference type="Pfam" id="PF13455">
    <property type="entry name" value="MUG113"/>
    <property type="match status" value="1"/>
</dbReference>
<protein>
    <recommendedName>
        <fullName evidence="3">Bacteriophage T5 Orf172 DNA-binding domain-containing protein</fullName>
    </recommendedName>
</protein>
<feature type="coiled-coil region" evidence="1">
    <location>
        <begin position="41"/>
        <end position="75"/>
    </location>
</feature>
<evidence type="ECO:0000259" key="3">
    <source>
        <dbReference type="SMART" id="SM00974"/>
    </source>
</evidence>
<feature type="region of interest" description="Disordered" evidence="2">
    <location>
        <begin position="416"/>
        <end position="444"/>
    </location>
</feature>
<dbReference type="AlphaFoldDB" id="A0A7W7CBP4"/>
<dbReference type="InterPro" id="IPR018306">
    <property type="entry name" value="Phage_T5_Orf172_DNA-bd"/>
</dbReference>
<dbReference type="EMBL" id="JACHMH010000001">
    <property type="protein sequence ID" value="MBB4678135.1"/>
    <property type="molecule type" value="Genomic_DNA"/>
</dbReference>